<gene>
    <name evidence="1" type="ORF">AVEN_253125_1</name>
</gene>
<sequence length="158" mass="17802">MDFVLVQSGLLLRLSKAGDSRERKSKPFVPTTALYFIHFSRKIRQIIHGCSKVCFETRFKVEEFLPPFTSPPPHGGFRVSFLASTRGPNVDRSFVPPLASHRVPKLESANGVLDFEFFGISPLPIHLLQISLVSHTDEKFFLHVFQKLRIGTAVNAPL</sequence>
<name>A0A4Y2HEF1_ARAVE</name>
<protein>
    <submittedName>
        <fullName evidence="1">Uncharacterized protein</fullName>
    </submittedName>
</protein>
<proteinExistence type="predicted"/>
<dbReference type="EMBL" id="BGPR01001881">
    <property type="protein sequence ID" value="GBM63658.1"/>
    <property type="molecule type" value="Genomic_DNA"/>
</dbReference>
<dbReference type="Proteomes" id="UP000499080">
    <property type="component" value="Unassembled WGS sequence"/>
</dbReference>
<accession>A0A4Y2HEF1</accession>
<dbReference type="AlphaFoldDB" id="A0A4Y2HEF1"/>
<reference evidence="1 2" key="1">
    <citation type="journal article" date="2019" name="Sci. Rep.">
        <title>Orb-weaving spider Araneus ventricosus genome elucidates the spidroin gene catalogue.</title>
        <authorList>
            <person name="Kono N."/>
            <person name="Nakamura H."/>
            <person name="Ohtoshi R."/>
            <person name="Moran D.A.P."/>
            <person name="Shinohara A."/>
            <person name="Yoshida Y."/>
            <person name="Fujiwara M."/>
            <person name="Mori M."/>
            <person name="Tomita M."/>
            <person name="Arakawa K."/>
        </authorList>
    </citation>
    <scope>NUCLEOTIDE SEQUENCE [LARGE SCALE GENOMIC DNA]</scope>
</reference>
<organism evidence="1 2">
    <name type="scientific">Araneus ventricosus</name>
    <name type="common">Orbweaver spider</name>
    <name type="synonym">Epeira ventricosa</name>
    <dbReference type="NCBI Taxonomy" id="182803"/>
    <lineage>
        <taxon>Eukaryota</taxon>
        <taxon>Metazoa</taxon>
        <taxon>Ecdysozoa</taxon>
        <taxon>Arthropoda</taxon>
        <taxon>Chelicerata</taxon>
        <taxon>Arachnida</taxon>
        <taxon>Araneae</taxon>
        <taxon>Araneomorphae</taxon>
        <taxon>Entelegynae</taxon>
        <taxon>Araneoidea</taxon>
        <taxon>Araneidae</taxon>
        <taxon>Araneus</taxon>
    </lineage>
</organism>
<evidence type="ECO:0000313" key="1">
    <source>
        <dbReference type="EMBL" id="GBM63658.1"/>
    </source>
</evidence>
<comment type="caution">
    <text evidence="1">The sequence shown here is derived from an EMBL/GenBank/DDBJ whole genome shotgun (WGS) entry which is preliminary data.</text>
</comment>
<evidence type="ECO:0000313" key="2">
    <source>
        <dbReference type="Proteomes" id="UP000499080"/>
    </source>
</evidence>
<keyword evidence="2" id="KW-1185">Reference proteome</keyword>